<dbReference type="AlphaFoldDB" id="A0A010RUM7"/>
<dbReference type="InterPro" id="IPR036047">
    <property type="entry name" value="F-box-like_dom_sf"/>
</dbReference>
<proteinExistence type="predicted"/>
<gene>
    <name evidence="3" type="ORF">CFIO01_09911</name>
</gene>
<name>A0A010RUM7_9PEZI</name>
<dbReference type="eggNOG" id="ENOG502R122">
    <property type="taxonomic scope" value="Eukaryota"/>
</dbReference>
<evidence type="ECO:0000259" key="2">
    <source>
        <dbReference type="PROSITE" id="PS50181"/>
    </source>
</evidence>
<dbReference type="KEGG" id="cfj:CFIO01_09911"/>
<sequence length="512" mass="59039">MARLKYPKDWPPWLIQLKFQARQHNIWEYIDPTASAIAEDPIQWAPCVPKLEEIISERQNQLQEQYTRELQAARTEGEHGSPQQLQPPAPRVVTRDDVREEFATRLAAYDADVVENDEIRRGYRTVWNWVHATVDVGALSAAQATATVAGDCSLRGVVRALRGRFGPARDKKGSVVLPRLSSVRVLVRRASQRVQSLVKDSFHRMRPKPYTASSLLKLPNEMLFHIFGYLDLHDEFILRKTCRDMHSLLQKDWKYLFNRRTCIQRRDFLAGLGYTSPNHWVCGPCDKLHRIDTNDIPWHKPPINRCPRERPRACFLSRFEIRERHVQLGLKLTRFKTAADQKYLKKLMSPFTYEFDSYPGQRAESFHAAPKIIANRFILYIQRELIYETDLGYWQLNPERICQHIGGPESKALSPKELGNAVRLAVNQPKLEVTGHCLRCSIDYSVIVGPDPDKITIRAWYDLGSYNSPKDESWGVPDYGSGHIYDPGPIVYHDPGSIRRLYATGTTLDIVR</sequence>
<dbReference type="SUPFAM" id="SSF81383">
    <property type="entry name" value="F-box domain"/>
    <property type="match status" value="1"/>
</dbReference>
<evidence type="ECO:0000313" key="4">
    <source>
        <dbReference type="Proteomes" id="UP000020467"/>
    </source>
</evidence>
<dbReference type="Gene3D" id="1.20.1280.50">
    <property type="match status" value="1"/>
</dbReference>
<dbReference type="InterPro" id="IPR001810">
    <property type="entry name" value="F-box_dom"/>
</dbReference>
<dbReference type="SMART" id="SM00256">
    <property type="entry name" value="FBOX"/>
    <property type="match status" value="1"/>
</dbReference>
<dbReference type="OrthoDB" id="4848357at2759"/>
<dbReference type="STRING" id="1445577.A0A010RUM7"/>
<dbReference type="Proteomes" id="UP000020467">
    <property type="component" value="Unassembled WGS sequence"/>
</dbReference>
<dbReference type="HOGENOM" id="CLU_546292_0_0_1"/>
<dbReference type="EMBL" id="JARH01000192">
    <property type="protein sequence ID" value="EXF84276.1"/>
    <property type="molecule type" value="Genomic_DNA"/>
</dbReference>
<comment type="caution">
    <text evidence="3">The sequence shown here is derived from an EMBL/GenBank/DDBJ whole genome shotgun (WGS) entry which is preliminary data.</text>
</comment>
<keyword evidence="4" id="KW-1185">Reference proteome</keyword>
<evidence type="ECO:0000256" key="1">
    <source>
        <dbReference type="SAM" id="MobiDB-lite"/>
    </source>
</evidence>
<evidence type="ECO:0000313" key="3">
    <source>
        <dbReference type="EMBL" id="EXF84276.1"/>
    </source>
</evidence>
<reference evidence="3 4" key="1">
    <citation type="submission" date="2014-02" db="EMBL/GenBank/DDBJ databases">
        <title>The genome sequence of Colletotrichum fioriniae PJ7.</title>
        <authorList>
            <person name="Baroncelli R."/>
            <person name="Thon M.R."/>
        </authorList>
    </citation>
    <scope>NUCLEOTIDE SEQUENCE [LARGE SCALE GENOMIC DNA]</scope>
    <source>
        <strain evidence="3 4">PJ7</strain>
    </source>
</reference>
<feature type="domain" description="F-box" evidence="2">
    <location>
        <begin position="212"/>
        <end position="260"/>
    </location>
</feature>
<accession>A0A010RUM7</accession>
<protein>
    <recommendedName>
        <fullName evidence="2">F-box domain-containing protein</fullName>
    </recommendedName>
</protein>
<feature type="region of interest" description="Disordered" evidence="1">
    <location>
        <begin position="68"/>
        <end position="94"/>
    </location>
</feature>
<dbReference type="PROSITE" id="PS50181">
    <property type="entry name" value="FBOX"/>
    <property type="match status" value="1"/>
</dbReference>
<organism evidence="3 4">
    <name type="scientific">Colletotrichum fioriniae PJ7</name>
    <dbReference type="NCBI Taxonomy" id="1445577"/>
    <lineage>
        <taxon>Eukaryota</taxon>
        <taxon>Fungi</taxon>
        <taxon>Dikarya</taxon>
        <taxon>Ascomycota</taxon>
        <taxon>Pezizomycotina</taxon>
        <taxon>Sordariomycetes</taxon>
        <taxon>Hypocreomycetidae</taxon>
        <taxon>Glomerellales</taxon>
        <taxon>Glomerellaceae</taxon>
        <taxon>Colletotrichum</taxon>
        <taxon>Colletotrichum acutatum species complex</taxon>
    </lineage>
</organism>
<dbReference type="Pfam" id="PF12937">
    <property type="entry name" value="F-box-like"/>
    <property type="match status" value="1"/>
</dbReference>